<dbReference type="Proteomes" id="UP000593605">
    <property type="component" value="Chromosome"/>
</dbReference>
<dbReference type="EMBL" id="CP063145">
    <property type="protein sequence ID" value="QOR73381.1"/>
    <property type="molecule type" value="Genomic_DNA"/>
</dbReference>
<evidence type="ECO:0000313" key="3">
    <source>
        <dbReference type="Proteomes" id="UP000593605"/>
    </source>
</evidence>
<protein>
    <submittedName>
        <fullName evidence="2">Polysaccharide pyruvyl transferase family protein</fullName>
    </submittedName>
</protein>
<keyword evidence="2" id="KW-0808">Transferase</keyword>
<organism evidence="2 3">
    <name type="scientific">Cruoricaptor ignavus</name>
    <dbReference type="NCBI Taxonomy" id="1118202"/>
    <lineage>
        <taxon>Bacteria</taxon>
        <taxon>Pseudomonadati</taxon>
        <taxon>Bacteroidota</taxon>
        <taxon>Flavobacteriia</taxon>
        <taxon>Flavobacteriales</taxon>
        <taxon>Weeksellaceae</taxon>
        <taxon>Cruoricaptor</taxon>
    </lineage>
</organism>
<dbReference type="InterPro" id="IPR007345">
    <property type="entry name" value="Polysacch_pyruvyl_Trfase"/>
</dbReference>
<reference evidence="2 3" key="1">
    <citation type="submission" date="2020-10" db="EMBL/GenBank/DDBJ databases">
        <title>Complete genome of Cruoricapor ignavus strain M1214 isolated from the blood culture of a febrile patient.</title>
        <authorList>
            <person name="Guglielmino C.J.D."/>
        </authorList>
    </citation>
    <scope>NUCLEOTIDE SEQUENCE [LARGE SCALE GENOMIC DNA]</scope>
    <source>
        <strain evidence="2 3">M1214</strain>
    </source>
</reference>
<dbReference type="RefSeq" id="WP_193439539.1">
    <property type="nucleotide sequence ID" value="NZ_CP063145.1"/>
</dbReference>
<accession>A0A7M1T0U6</accession>
<dbReference type="PANTHER" id="PTHR36836">
    <property type="entry name" value="COLANIC ACID BIOSYNTHESIS PROTEIN WCAK"/>
    <property type="match status" value="1"/>
</dbReference>
<name>A0A7M1T0U6_9FLAO</name>
<dbReference type="AlphaFoldDB" id="A0A7M1T0U6"/>
<dbReference type="PANTHER" id="PTHR36836:SF1">
    <property type="entry name" value="COLANIC ACID BIOSYNTHESIS PROTEIN WCAK"/>
    <property type="match status" value="1"/>
</dbReference>
<dbReference type="Pfam" id="PF04230">
    <property type="entry name" value="PS_pyruv_trans"/>
    <property type="match status" value="1"/>
</dbReference>
<feature type="domain" description="Polysaccharide pyruvyl transferase" evidence="1">
    <location>
        <begin position="32"/>
        <end position="280"/>
    </location>
</feature>
<evidence type="ECO:0000259" key="1">
    <source>
        <dbReference type="Pfam" id="PF04230"/>
    </source>
</evidence>
<evidence type="ECO:0000313" key="2">
    <source>
        <dbReference type="EMBL" id="QOR73381.1"/>
    </source>
</evidence>
<proteinExistence type="predicted"/>
<sequence length="343" mass="40052">MTLKDRLKLFLKITVKKKDKRLFLLQTPTHINIGDHFISVAEIQFLEENFPEYDLIEINEKSVQDFIQFRKFISKNDIILLHGGGNLGDEYIHHEKLRRDIITLFSKNKIIILPQTIFFSESEKGRKELEESVKIYSLHKDLTICAREKKSFDFAQEYFNNKVILVPDIVLQYHPTFKNTGGIDNKPLSVGVLRSDRESVLDDKKRQRIISFLEQQSKKVVITDMFYEDRTTEIDNASFRQKLIDEKIKLFNSSSLVVTDRLHGMIVSAITGTPCIAITNYNHKIKESYNWIADSTNTVFIDNIEEIENAFKNLNQLIAEKGNHRTPQKNLEKKFEVLIKEIK</sequence>
<gene>
    <name evidence="2" type="ORF">IMZ16_07540</name>
</gene>
<dbReference type="KEGG" id="civ:IMZ16_07540"/>
<dbReference type="GO" id="GO:0016740">
    <property type="term" value="F:transferase activity"/>
    <property type="evidence" value="ECO:0007669"/>
    <property type="project" value="UniProtKB-KW"/>
</dbReference>